<keyword evidence="2" id="KW-0378">Hydrolase</keyword>
<keyword evidence="3" id="KW-1185">Reference proteome</keyword>
<protein>
    <submittedName>
        <fullName evidence="2">Methionyl-tRNA formyltransferase</fullName>
        <ecNumber evidence="2">2.1.2.9</ecNumber>
    </submittedName>
</protein>
<dbReference type="Gene3D" id="3.40.50.12230">
    <property type="match status" value="1"/>
</dbReference>
<accession>A0ABV7YXT6</accession>
<dbReference type="InterPro" id="IPR036477">
    <property type="entry name" value="Formyl_transf_N_sf"/>
</dbReference>
<dbReference type="PANTHER" id="PTHR11138">
    <property type="entry name" value="METHIONYL-TRNA FORMYLTRANSFERASE"/>
    <property type="match status" value="1"/>
</dbReference>
<name>A0ABV7YXT6_9BACT</name>
<dbReference type="SUPFAM" id="SSF53328">
    <property type="entry name" value="Formyltransferase"/>
    <property type="match status" value="1"/>
</dbReference>
<dbReference type="PROSITE" id="PS00373">
    <property type="entry name" value="GART"/>
    <property type="match status" value="1"/>
</dbReference>
<keyword evidence="2" id="KW-0255">Endonuclease</keyword>
<dbReference type="PANTHER" id="PTHR11138:SF5">
    <property type="entry name" value="METHIONYL-TRNA FORMYLTRANSFERASE, MITOCHONDRIAL"/>
    <property type="match status" value="1"/>
</dbReference>
<dbReference type="EC" id="2.1.2.9" evidence="2"/>
<evidence type="ECO:0000313" key="3">
    <source>
        <dbReference type="Proteomes" id="UP001595616"/>
    </source>
</evidence>
<evidence type="ECO:0000313" key="2">
    <source>
        <dbReference type="EMBL" id="MFC3810906.1"/>
    </source>
</evidence>
<keyword evidence="2" id="KW-0808">Transferase</keyword>
<dbReference type="EMBL" id="JBHRYQ010000001">
    <property type="protein sequence ID" value="MFC3810906.1"/>
    <property type="molecule type" value="Genomic_DNA"/>
</dbReference>
<reference evidence="3" key="1">
    <citation type="journal article" date="2019" name="Int. J. Syst. Evol. Microbiol.">
        <title>The Global Catalogue of Microorganisms (GCM) 10K type strain sequencing project: providing services to taxonomists for standard genome sequencing and annotation.</title>
        <authorList>
            <consortium name="The Broad Institute Genomics Platform"/>
            <consortium name="The Broad Institute Genome Sequencing Center for Infectious Disease"/>
            <person name="Wu L."/>
            <person name="Ma J."/>
        </authorList>
    </citation>
    <scope>NUCLEOTIDE SEQUENCE [LARGE SCALE GENOMIC DNA]</scope>
    <source>
        <strain evidence="3">CECT 7956</strain>
    </source>
</reference>
<dbReference type="InterPro" id="IPR002376">
    <property type="entry name" value="Formyl_transf_N"/>
</dbReference>
<feature type="domain" description="Formyl transferase N-terminal" evidence="1">
    <location>
        <begin position="74"/>
        <end position="211"/>
    </location>
</feature>
<comment type="caution">
    <text evidence="2">The sequence shown here is derived from an EMBL/GenBank/DDBJ whole genome shotgun (WGS) entry which is preliminary data.</text>
</comment>
<dbReference type="Proteomes" id="UP001595616">
    <property type="component" value="Unassembled WGS sequence"/>
</dbReference>
<dbReference type="RefSeq" id="WP_379837427.1">
    <property type="nucleotide sequence ID" value="NZ_JBHRYQ010000001.1"/>
</dbReference>
<dbReference type="GO" id="GO:0004519">
    <property type="term" value="F:endonuclease activity"/>
    <property type="evidence" value="ECO:0007669"/>
    <property type="project" value="UniProtKB-KW"/>
</dbReference>
<dbReference type="InterPro" id="IPR001555">
    <property type="entry name" value="GART_AS"/>
</dbReference>
<dbReference type="Pfam" id="PF00551">
    <property type="entry name" value="Formyl_trans_N"/>
    <property type="match status" value="1"/>
</dbReference>
<organism evidence="2 3">
    <name type="scientific">Lacihabitans lacunae</name>
    <dbReference type="NCBI Taxonomy" id="1028214"/>
    <lineage>
        <taxon>Bacteria</taxon>
        <taxon>Pseudomonadati</taxon>
        <taxon>Bacteroidota</taxon>
        <taxon>Cytophagia</taxon>
        <taxon>Cytophagales</taxon>
        <taxon>Leadbetterellaceae</taxon>
        <taxon>Lacihabitans</taxon>
    </lineage>
</organism>
<gene>
    <name evidence="2" type="ORF">ACFOOI_09600</name>
</gene>
<proteinExistence type="predicted"/>
<sequence>MRIVILTQDDPFYLAENIDFLIKNLPPYAEVVGTVLFEVSPFGKRESFTDKMKKTYSVFGPTFFAYYGLKFLGSKLNSNKSIVKVLARHNVPLIQIDGNINSKENRAKIKSYDPDLLVSIGGNQIFKRPLLDLATKGCINLHTALLPKYRGLMPSFWVLRHNEKYTGVSVFFVDEGIDTGPILVQEKVEIGNRSQEALIKHTKQIGMECIIKSVEKINSGDYTLIPNPDEDMTYFTFPTSEDVKAFYKAGKKFF</sequence>
<evidence type="ECO:0000259" key="1">
    <source>
        <dbReference type="Pfam" id="PF00551"/>
    </source>
</evidence>
<dbReference type="GO" id="GO:0004479">
    <property type="term" value="F:methionyl-tRNA formyltransferase activity"/>
    <property type="evidence" value="ECO:0007669"/>
    <property type="project" value="UniProtKB-EC"/>
</dbReference>
<keyword evidence="2" id="KW-0540">Nuclease</keyword>